<feature type="transmembrane region" description="Helical" evidence="2">
    <location>
        <begin position="211"/>
        <end position="232"/>
    </location>
</feature>
<evidence type="ECO:0000313" key="3">
    <source>
        <dbReference type="EMBL" id="CAL1291530.1"/>
    </source>
</evidence>
<dbReference type="Proteomes" id="UP001497382">
    <property type="component" value="Unassembled WGS sequence"/>
</dbReference>
<dbReference type="AlphaFoldDB" id="A0AAV2B6N2"/>
<keyword evidence="4" id="KW-1185">Reference proteome</keyword>
<accession>A0AAV2B6N2</accession>
<gene>
    <name evidence="3" type="ORF">LARSCL_LOCUS17137</name>
</gene>
<evidence type="ECO:0000313" key="4">
    <source>
        <dbReference type="Proteomes" id="UP001497382"/>
    </source>
</evidence>
<feature type="compositionally biased region" description="Low complexity" evidence="1">
    <location>
        <begin position="16"/>
        <end position="28"/>
    </location>
</feature>
<keyword evidence="2" id="KW-1133">Transmembrane helix</keyword>
<sequence>MVSRKNYNSFKENDEGSNNSISNSGSSSEQKTEDKNDVCGFSESCPAVLEPSKDESRRSDGRSISLLRELFTSSSPQPSIEEPITISNGESYSYQDEQQSSEQLSSNEQQTDEPETNCCATFMDCYNSYAHKIGKSWFIYIFQFFLSLFCVSALVMGIIFFHGCEGDYPYTDPILTILMGIFGLFLIYKWMVKVRRHRSGGYYWNDERNRLIIYMVIFMFLTTLEFLFFSHMSPKTPQSKLKVKCTKTFYDYLHYMHIANAACLVFVALLYLPDCCIYIYSYERMLPSPANGHYQPL</sequence>
<reference evidence="3 4" key="1">
    <citation type="submission" date="2024-04" db="EMBL/GenBank/DDBJ databases">
        <authorList>
            <person name="Rising A."/>
            <person name="Reimegard J."/>
            <person name="Sonavane S."/>
            <person name="Akerstrom W."/>
            <person name="Nylinder S."/>
            <person name="Hedman E."/>
            <person name="Kallberg Y."/>
        </authorList>
    </citation>
    <scope>NUCLEOTIDE SEQUENCE [LARGE SCALE GENOMIC DNA]</scope>
</reference>
<evidence type="ECO:0000256" key="2">
    <source>
        <dbReference type="SAM" id="Phobius"/>
    </source>
</evidence>
<feature type="transmembrane region" description="Helical" evidence="2">
    <location>
        <begin position="252"/>
        <end position="272"/>
    </location>
</feature>
<keyword evidence="2" id="KW-0472">Membrane</keyword>
<protein>
    <submittedName>
        <fullName evidence="3">Uncharacterized protein</fullName>
    </submittedName>
</protein>
<evidence type="ECO:0000256" key="1">
    <source>
        <dbReference type="SAM" id="MobiDB-lite"/>
    </source>
</evidence>
<comment type="caution">
    <text evidence="3">The sequence shown here is derived from an EMBL/GenBank/DDBJ whole genome shotgun (WGS) entry which is preliminary data.</text>
</comment>
<feature type="transmembrane region" description="Helical" evidence="2">
    <location>
        <begin position="173"/>
        <end position="191"/>
    </location>
</feature>
<keyword evidence="2" id="KW-0812">Transmembrane</keyword>
<feature type="region of interest" description="Disordered" evidence="1">
    <location>
        <begin position="1"/>
        <end position="61"/>
    </location>
</feature>
<feature type="transmembrane region" description="Helical" evidence="2">
    <location>
        <begin position="137"/>
        <end position="161"/>
    </location>
</feature>
<feature type="compositionally biased region" description="Basic and acidic residues" evidence="1">
    <location>
        <begin position="51"/>
        <end position="61"/>
    </location>
</feature>
<feature type="compositionally biased region" description="Polar residues" evidence="1">
    <location>
        <begin position="1"/>
        <end position="10"/>
    </location>
</feature>
<name>A0AAV2B6N2_9ARAC</name>
<organism evidence="3 4">
    <name type="scientific">Larinioides sclopetarius</name>
    <dbReference type="NCBI Taxonomy" id="280406"/>
    <lineage>
        <taxon>Eukaryota</taxon>
        <taxon>Metazoa</taxon>
        <taxon>Ecdysozoa</taxon>
        <taxon>Arthropoda</taxon>
        <taxon>Chelicerata</taxon>
        <taxon>Arachnida</taxon>
        <taxon>Araneae</taxon>
        <taxon>Araneomorphae</taxon>
        <taxon>Entelegynae</taxon>
        <taxon>Araneoidea</taxon>
        <taxon>Araneidae</taxon>
        <taxon>Larinioides</taxon>
    </lineage>
</organism>
<proteinExistence type="predicted"/>
<dbReference type="EMBL" id="CAXIEN010000285">
    <property type="protein sequence ID" value="CAL1291530.1"/>
    <property type="molecule type" value="Genomic_DNA"/>
</dbReference>